<dbReference type="Pfam" id="PF15407">
    <property type="entry name" value="Spo7_2_N"/>
    <property type="match status" value="1"/>
</dbReference>
<dbReference type="Proteomes" id="UP000002037">
    <property type="component" value="Unassembled WGS sequence"/>
</dbReference>
<dbReference type="PROSITE" id="PS50003">
    <property type="entry name" value="PH_DOMAIN"/>
    <property type="match status" value="2"/>
</dbReference>
<accession>C5MDI2</accession>
<gene>
    <name evidence="2" type="ORF">CTRG_03734</name>
</gene>
<sequence>MSSDEIRFTIPRSSYLGTLLSYLTPETLAKCGKSLFIGEIPELWHNDKKVALSKVLKQKSATRLHQTNDVVQQYLASDKGNPFFKRREEILQNIESINNNSSRILNESNSPDSSGVEIFSPINEGSELDSLPTIHAPSSNVKFEVPHPQTSFSMDYTEIEEENRKFTKQLKRFTKKAAGDRKPTHKPNRIQESIIKSYNVGDIIRIDKVLVMAKQQFGDSQNIETRVIERWREFVLVVRKTDSHTEPFILQFYDINKLPTQSHPKFGFRINKELSVEFQSYLDKTISVTVSEKTKYVLRLNNQENALRWVFFTKEALGICSNRVFNIYVPARKIYLEVAVPELVLHSFFKKTHNLVIIKKEHGYDVILDELVQYLKDFIYRKVPEHPQNSWFCFRHYDRIEWTKNTAEMLYIQNSLFSPLYQLEYREVCAIDTEPIPVEGFLGRLTNTEGHERSGLRDFYKISYFFTNRNILFFTKYYRAILPPNVENTSALITEQNIFSSEHMAALLKNHSQHDSFAENEIRRKIELVVNAEGLIDVADIIDIRISNATTTQKLMQCTLWYSKPELVHADDITESCFEIVLRNGSVIKLQAPTRDARRVWMSRLGEISEYWSRRANIKLCDEINGKAENKRRLVINNYVDSNAPDEINFLESKNAVANSVGMYHLLPNTLVIKSGYLYQKNKKHSSFNKFYAVLCPGFLIIYHTFKRSKVNGTWKRSSYFTHYITIPLVECYLYSGRLAELDLLAPGIRNAQSDKLSVPRVHQDGWRSMEEDHLLCFTLWFGKKRNLTQYEKNLPADMEIAKQNQNNPSLLSMIRTLGVTGKSIIFTTKSRQERDHWISCILEDMDRFNL</sequence>
<dbReference type="InterPro" id="IPR057379">
    <property type="entry name" value="PH_SPO71"/>
</dbReference>
<dbReference type="VEuPathDB" id="FungiDB:CTRG_03734"/>
<dbReference type="AlphaFoldDB" id="C5MDI2"/>
<evidence type="ECO:0000313" key="3">
    <source>
        <dbReference type="Proteomes" id="UP000002037"/>
    </source>
</evidence>
<dbReference type="PANTHER" id="PTHR28076">
    <property type="entry name" value="SPORULATION-SPECIFIC PROTEIN 71"/>
    <property type="match status" value="1"/>
</dbReference>
<dbReference type="OrthoDB" id="5579281at2759"/>
<evidence type="ECO:0000259" key="1">
    <source>
        <dbReference type="PROSITE" id="PS50003"/>
    </source>
</evidence>
<dbReference type="eggNOG" id="ENOG502QRAT">
    <property type="taxonomic scope" value="Eukaryota"/>
</dbReference>
<organism evidence="2 3">
    <name type="scientific">Candida tropicalis (strain ATCC MYA-3404 / T1)</name>
    <name type="common">Yeast</name>
    <dbReference type="NCBI Taxonomy" id="294747"/>
    <lineage>
        <taxon>Eukaryota</taxon>
        <taxon>Fungi</taxon>
        <taxon>Dikarya</taxon>
        <taxon>Ascomycota</taxon>
        <taxon>Saccharomycotina</taxon>
        <taxon>Pichiomycetes</taxon>
        <taxon>Debaryomycetaceae</taxon>
        <taxon>Candida/Lodderomyces clade</taxon>
        <taxon>Candida</taxon>
    </lineage>
</organism>
<dbReference type="InterPro" id="IPR029217">
    <property type="entry name" value="Spo7_2_N"/>
</dbReference>
<dbReference type="GO" id="GO:0005628">
    <property type="term" value="C:prospore membrane"/>
    <property type="evidence" value="ECO:0007669"/>
    <property type="project" value="TreeGrafter"/>
</dbReference>
<dbReference type="InterPro" id="IPR039486">
    <property type="entry name" value="Mug56/Spo71_PH"/>
</dbReference>
<dbReference type="PANTHER" id="PTHR28076:SF1">
    <property type="entry name" value="PROSPORE MEMBRANE ADAPTER PROTEIN SPO71"/>
    <property type="match status" value="1"/>
</dbReference>
<feature type="domain" description="PH" evidence="1">
    <location>
        <begin position="435"/>
        <end position="610"/>
    </location>
</feature>
<feature type="domain" description="PH" evidence="1">
    <location>
        <begin position="671"/>
        <end position="847"/>
    </location>
</feature>
<dbReference type="SMART" id="SM00233">
    <property type="entry name" value="PH"/>
    <property type="match status" value="2"/>
</dbReference>
<dbReference type="GeneID" id="8297868"/>
<protein>
    <recommendedName>
        <fullName evidence="1">PH domain-containing protein</fullName>
    </recommendedName>
</protein>
<dbReference type="Pfam" id="PF15404">
    <property type="entry name" value="PH_4"/>
    <property type="match status" value="1"/>
</dbReference>
<dbReference type="EMBL" id="GG692399">
    <property type="protein sequence ID" value="EER32063.1"/>
    <property type="molecule type" value="Genomic_DNA"/>
</dbReference>
<dbReference type="InterPro" id="IPR001849">
    <property type="entry name" value="PH_domain"/>
</dbReference>
<proteinExistence type="predicted"/>
<dbReference type="KEGG" id="ctp:CTRG_03734"/>
<dbReference type="InterPro" id="IPR011993">
    <property type="entry name" value="PH-like_dom_sf"/>
</dbReference>
<dbReference type="GO" id="GO:1902657">
    <property type="term" value="P:protein localization to prospore membrane"/>
    <property type="evidence" value="ECO:0007669"/>
    <property type="project" value="InterPro"/>
</dbReference>
<evidence type="ECO:0000313" key="2">
    <source>
        <dbReference type="EMBL" id="EER32063.1"/>
    </source>
</evidence>
<keyword evidence="3" id="KW-1185">Reference proteome</keyword>
<dbReference type="STRING" id="294747.C5MDI2"/>
<dbReference type="Gene3D" id="2.30.29.30">
    <property type="entry name" value="Pleckstrin-homology domain (PH domain)/Phosphotyrosine-binding domain (PTB)"/>
    <property type="match status" value="1"/>
</dbReference>
<reference evidence="2 3" key="1">
    <citation type="journal article" date="2009" name="Nature">
        <title>Evolution of pathogenicity and sexual reproduction in eight Candida genomes.</title>
        <authorList>
            <person name="Butler G."/>
            <person name="Rasmussen M.D."/>
            <person name="Lin M.F."/>
            <person name="Santos M.A."/>
            <person name="Sakthikumar S."/>
            <person name="Munro C.A."/>
            <person name="Rheinbay E."/>
            <person name="Grabherr M."/>
            <person name="Forche A."/>
            <person name="Reedy J.L."/>
            <person name="Agrafioti I."/>
            <person name="Arnaud M.B."/>
            <person name="Bates S."/>
            <person name="Brown A.J."/>
            <person name="Brunke S."/>
            <person name="Costanzo M.C."/>
            <person name="Fitzpatrick D.A."/>
            <person name="de Groot P.W."/>
            <person name="Harris D."/>
            <person name="Hoyer L.L."/>
            <person name="Hube B."/>
            <person name="Klis F.M."/>
            <person name="Kodira C."/>
            <person name="Lennard N."/>
            <person name="Logue M.E."/>
            <person name="Martin R."/>
            <person name="Neiman A.M."/>
            <person name="Nikolaou E."/>
            <person name="Quail M.A."/>
            <person name="Quinn J."/>
            <person name="Santos M.C."/>
            <person name="Schmitzberger F.F."/>
            <person name="Sherlock G."/>
            <person name="Shah P."/>
            <person name="Silverstein K.A."/>
            <person name="Skrzypek M.S."/>
            <person name="Soll D."/>
            <person name="Staggs R."/>
            <person name="Stansfield I."/>
            <person name="Stumpf M.P."/>
            <person name="Sudbery P.E."/>
            <person name="Srikantha T."/>
            <person name="Zeng Q."/>
            <person name="Berman J."/>
            <person name="Berriman M."/>
            <person name="Heitman J."/>
            <person name="Gow N.A."/>
            <person name="Lorenz M.C."/>
            <person name="Birren B.W."/>
            <person name="Kellis M."/>
            <person name="Cuomo C.A."/>
        </authorList>
    </citation>
    <scope>NUCLEOTIDE SEQUENCE [LARGE SCALE GENOMIC DNA]</scope>
    <source>
        <strain evidence="3">ATCC MYA-3404 / T1</strain>
    </source>
</reference>
<dbReference type="InterPro" id="IPR040345">
    <property type="entry name" value="Mug56/Spo71"/>
</dbReference>
<dbReference type="SMART" id="SM01316">
    <property type="entry name" value="Spo7_2_N"/>
    <property type="match status" value="1"/>
</dbReference>
<dbReference type="RefSeq" id="XP_002549437.1">
    <property type="nucleotide sequence ID" value="XM_002549391.1"/>
</dbReference>
<name>C5MDI2_CANTT</name>
<dbReference type="Pfam" id="PF23207">
    <property type="entry name" value="PH_SPO71"/>
    <property type="match status" value="1"/>
</dbReference>
<dbReference type="SUPFAM" id="SSF50729">
    <property type="entry name" value="PH domain-like"/>
    <property type="match status" value="2"/>
</dbReference>
<dbReference type="HOGENOM" id="CLU_003938_1_0_1"/>